<organism evidence="1">
    <name type="scientific">marine sediment metagenome</name>
    <dbReference type="NCBI Taxonomy" id="412755"/>
    <lineage>
        <taxon>unclassified sequences</taxon>
        <taxon>metagenomes</taxon>
        <taxon>ecological metagenomes</taxon>
    </lineage>
</organism>
<evidence type="ECO:0000313" key="1">
    <source>
        <dbReference type="EMBL" id="KKK77283.1"/>
    </source>
</evidence>
<sequence length="121" mass="12628">SGYMSGTYITATKNEDAFALTIGSTGQGALAQTHDESGTVVFVLEQTAEVNAALSALHEAHKAGGDGVFPLGIKDLSGADTVSAETAWIRKSADIEYSNEITGREWTIESDNLKILPGGNP</sequence>
<dbReference type="Pfam" id="PF11681">
    <property type="entry name" value="Phage_Tube_PhiTE"/>
    <property type="match status" value="1"/>
</dbReference>
<reference evidence="1" key="1">
    <citation type="journal article" date="2015" name="Nature">
        <title>Complex archaea that bridge the gap between prokaryotes and eukaryotes.</title>
        <authorList>
            <person name="Spang A."/>
            <person name="Saw J.H."/>
            <person name="Jorgensen S.L."/>
            <person name="Zaremba-Niedzwiedzka K."/>
            <person name="Martijn J."/>
            <person name="Lind A.E."/>
            <person name="van Eijk R."/>
            <person name="Schleper C."/>
            <person name="Guy L."/>
            <person name="Ettema T.J."/>
        </authorList>
    </citation>
    <scope>NUCLEOTIDE SEQUENCE</scope>
</reference>
<proteinExistence type="predicted"/>
<dbReference type="InterPro" id="IPR021695">
    <property type="entry name" value="Phage_KPP10_Orf10"/>
</dbReference>
<accession>A0A0F8Y7F5</accession>
<protein>
    <submittedName>
        <fullName evidence="1">Uncharacterized protein</fullName>
    </submittedName>
</protein>
<name>A0A0F8Y7F5_9ZZZZ</name>
<gene>
    <name evidence="1" type="ORF">LCGC14_2855140</name>
</gene>
<comment type="caution">
    <text evidence="1">The sequence shown here is derived from an EMBL/GenBank/DDBJ whole genome shotgun (WGS) entry which is preliminary data.</text>
</comment>
<dbReference type="NCBIfam" id="NF047581">
    <property type="entry name" value="gp105_phage_fam"/>
    <property type="match status" value="1"/>
</dbReference>
<dbReference type="EMBL" id="LAZR01055024">
    <property type="protein sequence ID" value="KKK77283.1"/>
    <property type="molecule type" value="Genomic_DNA"/>
</dbReference>
<feature type="non-terminal residue" evidence="1">
    <location>
        <position position="1"/>
    </location>
</feature>
<dbReference type="AlphaFoldDB" id="A0A0F8Y7F5"/>